<feature type="compositionally biased region" description="Polar residues" evidence="1">
    <location>
        <begin position="1"/>
        <end position="18"/>
    </location>
</feature>
<keyword evidence="3" id="KW-1185">Reference proteome</keyword>
<dbReference type="Pfam" id="PF07004">
    <property type="entry name" value="SHIPPO-rpt"/>
    <property type="match status" value="1"/>
</dbReference>
<evidence type="ECO:0000313" key="3">
    <source>
        <dbReference type="Proteomes" id="UP000785679"/>
    </source>
</evidence>
<protein>
    <submittedName>
        <fullName evidence="2">Uncharacterized protein</fullName>
    </submittedName>
</protein>
<reference evidence="2" key="1">
    <citation type="submission" date="2019-06" db="EMBL/GenBank/DDBJ databases">
        <authorList>
            <person name="Zheng W."/>
        </authorList>
    </citation>
    <scope>NUCLEOTIDE SEQUENCE</scope>
    <source>
        <strain evidence="2">QDHG01</strain>
    </source>
</reference>
<name>A0A8J8T322_HALGN</name>
<evidence type="ECO:0000256" key="1">
    <source>
        <dbReference type="SAM" id="MobiDB-lite"/>
    </source>
</evidence>
<proteinExistence type="predicted"/>
<comment type="caution">
    <text evidence="2">The sequence shown here is derived from an EMBL/GenBank/DDBJ whole genome shotgun (WGS) entry which is preliminary data.</text>
</comment>
<organism evidence="2 3">
    <name type="scientific">Halteria grandinella</name>
    <dbReference type="NCBI Taxonomy" id="5974"/>
    <lineage>
        <taxon>Eukaryota</taxon>
        <taxon>Sar</taxon>
        <taxon>Alveolata</taxon>
        <taxon>Ciliophora</taxon>
        <taxon>Intramacronucleata</taxon>
        <taxon>Spirotrichea</taxon>
        <taxon>Stichotrichia</taxon>
        <taxon>Sporadotrichida</taxon>
        <taxon>Halteriidae</taxon>
        <taxon>Halteria</taxon>
    </lineage>
</organism>
<gene>
    <name evidence="2" type="ORF">FGO68_gene15529</name>
</gene>
<dbReference type="InterPro" id="IPR010736">
    <property type="entry name" value="SHIPPO-rpt"/>
</dbReference>
<evidence type="ECO:0000313" key="2">
    <source>
        <dbReference type="EMBL" id="TNV80374.1"/>
    </source>
</evidence>
<accession>A0A8J8T322</accession>
<dbReference type="Proteomes" id="UP000785679">
    <property type="component" value="Unassembled WGS sequence"/>
</dbReference>
<dbReference type="EMBL" id="RRYP01007588">
    <property type="protein sequence ID" value="TNV80374.1"/>
    <property type="molecule type" value="Genomic_DNA"/>
</dbReference>
<feature type="region of interest" description="Disordered" evidence="1">
    <location>
        <begin position="1"/>
        <end position="31"/>
    </location>
</feature>
<dbReference type="OrthoDB" id="312193at2759"/>
<dbReference type="AlphaFoldDB" id="A0A8J8T322"/>
<sequence length="269" mass="31138">MTLNDSQLDTKSDMNMSMQIPGHTRQKSWGVDGYRAPNNDWSLLKPKTFWSKSKKENFMEQQARRKKELPAPTAYHIKSNCWSGQYSDGGGHSGRWLKKDKFTYIDEILAQRKLKMPGPGKYPVMPFKIPNVPKQATEKGEFIDNCRWYGLQTPGWKYKINWDSIRPKTPVARYYAPKGEDGKVIRPATISLKPKKTKDPAPGSYEVEKSIQSTQWPRNIFLFKKQKLHNYIDEAVKSKNFVPGIGKYKEIDKGLNKLSRPPTSLRRLR</sequence>